<evidence type="ECO:0000256" key="4">
    <source>
        <dbReference type="ARBA" id="ARBA00023163"/>
    </source>
</evidence>
<dbReference type="Pfam" id="PF00486">
    <property type="entry name" value="Trans_reg_C"/>
    <property type="match status" value="1"/>
</dbReference>
<dbReference type="PROSITE" id="PS51755">
    <property type="entry name" value="OMPR_PHOB"/>
    <property type="match status" value="1"/>
</dbReference>
<dbReference type="GO" id="GO:0043531">
    <property type="term" value="F:ADP binding"/>
    <property type="evidence" value="ECO:0007669"/>
    <property type="project" value="InterPro"/>
</dbReference>
<dbReference type="PRINTS" id="PR00364">
    <property type="entry name" value="DISEASERSIST"/>
</dbReference>
<evidence type="ECO:0000256" key="2">
    <source>
        <dbReference type="ARBA" id="ARBA00023015"/>
    </source>
</evidence>
<dbReference type="Pfam" id="PF03704">
    <property type="entry name" value="BTAD"/>
    <property type="match status" value="1"/>
</dbReference>
<dbReference type="InterPro" id="IPR027417">
    <property type="entry name" value="P-loop_NTPase"/>
</dbReference>
<accession>A0A918EG08</accession>
<keyword evidence="8" id="KW-1185">Reference proteome</keyword>
<keyword evidence="4" id="KW-0804">Transcription</keyword>
<gene>
    <name evidence="7" type="ORF">GCM10010185_59910</name>
</gene>
<organism evidence="7 8">
    <name type="scientific">Saccharothrix coeruleofusca</name>
    <dbReference type="NCBI Taxonomy" id="33919"/>
    <lineage>
        <taxon>Bacteria</taxon>
        <taxon>Bacillati</taxon>
        <taxon>Actinomycetota</taxon>
        <taxon>Actinomycetes</taxon>
        <taxon>Pseudonocardiales</taxon>
        <taxon>Pseudonocardiaceae</taxon>
        <taxon>Saccharothrix</taxon>
    </lineage>
</organism>
<dbReference type="SUPFAM" id="SSF46894">
    <property type="entry name" value="C-terminal effector domain of the bipartite response regulators"/>
    <property type="match status" value="1"/>
</dbReference>
<keyword evidence="3 5" id="KW-0238">DNA-binding</keyword>
<feature type="domain" description="OmpR/PhoB-type" evidence="6">
    <location>
        <begin position="4"/>
        <end position="101"/>
    </location>
</feature>
<dbReference type="EMBL" id="BMRG01000018">
    <property type="protein sequence ID" value="GGP78193.1"/>
    <property type="molecule type" value="Genomic_DNA"/>
</dbReference>
<dbReference type="Gene3D" id="3.40.50.300">
    <property type="entry name" value="P-loop containing nucleotide triphosphate hydrolases"/>
    <property type="match status" value="1"/>
</dbReference>
<name>A0A918EG08_9PSEU</name>
<dbReference type="GO" id="GO:0003677">
    <property type="term" value="F:DNA binding"/>
    <property type="evidence" value="ECO:0007669"/>
    <property type="project" value="UniProtKB-UniRule"/>
</dbReference>
<dbReference type="SUPFAM" id="SSF52540">
    <property type="entry name" value="P-loop containing nucleoside triphosphate hydrolases"/>
    <property type="match status" value="1"/>
</dbReference>
<reference evidence="7" key="1">
    <citation type="journal article" date="2014" name="Int. J. Syst. Evol. Microbiol.">
        <title>Complete genome sequence of Corynebacterium casei LMG S-19264T (=DSM 44701T), isolated from a smear-ripened cheese.</title>
        <authorList>
            <consortium name="US DOE Joint Genome Institute (JGI-PGF)"/>
            <person name="Walter F."/>
            <person name="Albersmeier A."/>
            <person name="Kalinowski J."/>
            <person name="Ruckert C."/>
        </authorList>
    </citation>
    <scope>NUCLEOTIDE SEQUENCE</scope>
    <source>
        <strain evidence="7">JCM 3313</strain>
    </source>
</reference>
<dbReference type="InterPro" id="IPR001867">
    <property type="entry name" value="OmpR/PhoB-type_DNA-bd"/>
</dbReference>
<proteinExistence type="inferred from homology"/>
<keyword evidence="2" id="KW-0805">Transcription regulation</keyword>
<dbReference type="InterPro" id="IPR005158">
    <property type="entry name" value="BTAD"/>
</dbReference>
<comment type="caution">
    <text evidence="7">The sequence shown here is derived from an EMBL/GenBank/DDBJ whole genome shotgun (WGS) entry which is preliminary data.</text>
</comment>
<dbReference type="InterPro" id="IPR011990">
    <property type="entry name" value="TPR-like_helical_dom_sf"/>
</dbReference>
<comment type="similarity">
    <text evidence="1">Belongs to the AfsR/DnrI/RedD regulatory family.</text>
</comment>
<dbReference type="InterPro" id="IPR016032">
    <property type="entry name" value="Sig_transdc_resp-reg_C-effctor"/>
</dbReference>
<dbReference type="Gene3D" id="1.10.10.10">
    <property type="entry name" value="Winged helix-like DNA-binding domain superfamily/Winged helix DNA-binding domain"/>
    <property type="match status" value="1"/>
</dbReference>
<dbReference type="CDD" id="cd15831">
    <property type="entry name" value="BTAD"/>
    <property type="match status" value="1"/>
</dbReference>
<dbReference type="Proteomes" id="UP000639606">
    <property type="component" value="Unassembled WGS sequence"/>
</dbReference>
<evidence type="ECO:0000256" key="1">
    <source>
        <dbReference type="ARBA" id="ARBA00005820"/>
    </source>
</evidence>
<dbReference type="SMART" id="SM01043">
    <property type="entry name" value="BTAD"/>
    <property type="match status" value="1"/>
</dbReference>
<evidence type="ECO:0000256" key="3">
    <source>
        <dbReference type="ARBA" id="ARBA00023125"/>
    </source>
</evidence>
<dbReference type="SUPFAM" id="SSF48452">
    <property type="entry name" value="TPR-like"/>
    <property type="match status" value="1"/>
</dbReference>
<dbReference type="AlphaFoldDB" id="A0A918EG08"/>
<dbReference type="InterPro" id="IPR051677">
    <property type="entry name" value="AfsR-DnrI-RedD_regulator"/>
</dbReference>
<evidence type="ECO:0000313" key="7">
    <source>
        <dbReference type="EMBL" id="GGP78193.1"/>
    </source>
</evidence>
<dbReference type="RefSeq" id="WP_189226686.1">
    <property type="nucleotide sequence ID" value="NZ_BMRG01000018.1"/>
</dbReference>
<dbReference type="PANTHER" id="PTHR35807:SF1">
    <property type="entry name" value="TRANSCRIPTIONAL REGULATOR REDD"/>
    <property type="match status" value="1"/>
</dbReference>
<dbReference type="GO" id="GO:0000160">
    <property type="term" value="P:phosphorelay signal transduction system"/>
    <property type="evidence" value="ECO:0007669"/>
    <property type="project" value="InterPro"/>
</dbReference>
<dbReference type="GO" id="GO:0006355">
    <property type="term" value="P:regulation of DNA-templated transcription"/>
    <property type="evidence" value="ECO:0007669"/>
    <property type="project" value="InterPro"/>
</dbReference>
<feature type="DNA-binding region" description="OmpR/PhoB-type" evidence="5">
    <location>
        <begin position="4"/>
        <end position="101"/>
    </location>
</feature>
<evidence type="ECO:0000256" key="5">
    <source>
        <dbReference type="PROSITE-ProRule" id="PRU01091"/>
    </source>
</evidence>
<protein>
    <recommendedName>
        <fullName evidence="6">OmpR/PhoB-type domain-containing protein</fullName>
    </recommendedName>
</protein>
<dbReference type="InterPro" id="IPR041664">
    <property type="entry name" value="AAA_16"/>
</dbReference>
<dbReference type="SMART" id="SM00862">
    <property type="entry name" value="Trans_reg_C"/>
    <property type="match status" value="1"/>
</dbReference>
<dbReference type="InterPro" id="IPR036388">
    <property type="entry name" value="WH-like_DNA-bd_sf"/>
</dbReference>
<evidence type="ECO:0000259" key="6">
    <source>
        <dbReference type="PROSITE" id="PS51755"/>
    </source>
</evidence>
<reference evidence="7" key="2">
    <citation type="submission" date="2020-09" db="EMBL/GenBank/DDBJ databases">
        <authorList>
            <person name="Sun Q."/>
            <person name="Ohkuma M."/>
        </authorList>
    </citation>
    <scope>NUCLEOTIDE SEQUENCE</scope>
    <source>
        <strain evidence="7">JCM 3313</strain>
    </source>
</reference>
<dbReference type="Pfam" id="PF13191">
    <property type="entry name" value="AAA_16"/>
    <property type="match status" value="1"/>
</dbReference>
<evidence type="ECO:0000313" key="8">
    <source>
        <dbReference type="Proteomes" id="UP000639606"/>
    </source>
</evidence>
<dbReference type="Gene3D" id="1.25.40.10">
    <property type="entry name" value="Tetratricopeptide repeat domain"/>
    <property type="match status" value="1"/>
</dbReference>
<sequence length="619" mass="66851">MTESPSDQHTGTRFTLLGPVELTVAGERIDLRAAKLRTVLALLLLSRGSLVPDSRIAEMLWGHAPPVTAEAQIQNYVSRLRKVLGEGCAITRRRPGYVLDVGPAQLDLVEFERIAAAGRQAAAAGRTAAAADLLARSLAVWTGPALAGVTDVLEAAAAPDLEERRLVVLEDRLAADIELGRHAELVAELTGLVSAHPLRERLRGQLMIVLDRTGRQAEALSSYHRHRRRMAADMGIDPGVELRRVYESILAAPAAEPPPGHRTAPRRAVPAQLPPDIADFTGRDAEVAELEALLRQPRSPVATVSGMAGVGKTALAVHVAHRCREHFPDGQCYLDLRGTSGPLDPAEALAVLLTGLGVPAREVPDGVDERLRLYRSRLAERRVLLVLDNAADERQVRPLLPGNAGCGVLVTGRTRLSALPGVPLLDLDVLPAVEGVRLLGRITGEQRVAADRAAAERIVRLCGGLPLAVRIAGARLVAKPHLRTAELATRLADQRRRLDELQLADLDVRASVALSYRGLAEPTRRAFRLLALLDRERFAVWTAAVVLDVPVGRARKLVEELVDARLLEVSGTDLPGQDKYGFHDLVRAVATELVAEEDLAVDRFAALHRAHTSTAYSPE</sequence>
<dbReference type="PANTHER" id="PTHR35807">
    <property type="entry name" value="TRANSCRIPTIONAL REGULATOR REDD-RELATED"/>
    <property type="match status" value="1"/>
</dbReference>